<dbReference type="SUPFAM" id="SSF53822">
    <property type="entry name" value="Periplasmic binding protein-like I"/>
    <property type="match status" value="1"/>
</dbReference>
<evidence type="ECO:0000256" key="1">
    <source>
        <dbReference type="ARBA" id="ARBA00010062"/>
    </source>
</evidence>
<proteinExistence type="inferred from homology"/>
<dbReference type="PANTHER" id="PTHR30483:SF37">
    <property type="entry name" value="ABC TRANSPORTER SUBSTRATE-BINDING PROTEIN"/>
    <property type="match status" value="1"/>
</dbReference>
<dbReference type="Proteomes" id="UP000199009">
    <property type="component" value="Chromosome I"/>
</dbReference>
<dbReference type="Pfam" id="PF13458">
    <property type="entry name" value="Peripla_BP_6"/>
    <property type="match status" value="1"/>
</dbReference>
<gene>
    <name evidence="7" type="ORF">SAMN04489810_1385</name>
</gene>
<reference evidence="7 8" key="1">
    <citation type="submission" date="2016-10" db="EMBL/GenBank/DDBJ databases">
        <authorList>
            <person name="de Groot N.N."/>
        </authorList>
    </citation>
    <scope>NUCLEOTIDE SEQUENCE [LARGE SCALE GENOMIC DNA]</scope>
    <source>
        <strain evidence="7 8">DSM 23142</strain>
    </source>
</reference>
<keyword evidence="4" id="KW-0029">Amino-acid transport</keyword>
<evidence type="ECO:0000256" key="4">
    <source>
        <dbReference type="ARBA" id="ARBA00022970"/>
    </source>
</evidence>
<dbReference type="CDD" id="cd19989">
    <property type="entry name" value="PBP1_SBP-like"/>
    <property type="match status" value="1"/>
</dbReference>
<dbReference type="RefSeq" id="WP_157681791.1">
    <property type="nucleotide sequence ID" value="NZ_LT629692.1"/>
</dbReference>
<dbReference type="Gene3D" id="3.40.50.2300">
    <property type="match status" value="2"/>
</dbReference>
<evidence type="ECO:0000313" key="7">
    <source>
        <dbReference type="EMBL" id="SDG82150.1"/>
    </source>
</evidence>
<feature type="chain" id="PRO_5009242776" evidence="5">
    <location>
        <begin position="28"/>
        <end position="413"/>
    </location>
</feature>
<protein>
    <submittedName>
        <fullName evidence="7">Amino acid/amide ABC transporter substrate-binding protein, HAAT family</fullName>
    </submittedName>
</protein>
<dbReference type="InterPro" id="IPR051010">
    <property type="entry name" value="BCAA_transport"/>
</dbReference>
<feature type="signal peptide" evidence="5">
    <location>
        <begin position="1"/>
        <end position="27"/>
    </location>
</feature>
<keyword evidence="3 5" id="KW-0732">Signal</keyword>
<dbReference type="AlphaFoldDB" id="A0A1G7XF31"/>
<comment type="similarity">
    <text evidence="1">Belongs to the leucine-binding protein family.</text>
</comment>
<dbReference type="InterPro" id="IPR028081">
    <property type="entry name" value="Leu-bd"/>
</dbReference>
<dbReference type="PRINTS" id="PR00337">
    <property type="entry name" value="LEUILEVALBP"/>
</dbReference>
<name>A0A1G7XF31_9MICO</name>
<keyword evidence="8" id="KW-1185">Reference proteome</keyword>
<dbReference type="STRING" id="370764.SAMN04489810_1385"/>
<evidence type="ECO:0000256" key="5">
    <source>
        <dbReference type="SAM" id="SignalP"/>
    </source>
</evidence>
<keyword evidence="2" id="KW-0813">Transport</keyword>
<evidence type="ECO:0000256" key="3">
    <source>
        <dbReference type="ARBA" id="ARBA00022729"/>
    </source>
</evidence>
<dbReference type="InterPro" id="IPR000709">
    <property type="entry name" value="Leu_Ile_Val-bd"/>
</dbReference>
<dbReference type="EMBL" id="LT629692">
    <property type="protein sequence ID" value="SDG82150.1"/>
    <property type="molecule type" value="Genomic_DNA"/>
</dbReference>
<dbReference type="PROSITE" id="PS51257">
    <property type="entry name" value="PROKAR_LIPOPROTEIN"/>
    <property type="match status" value="1"/>
</dbReference>
<accession>A0A1G7XF31</accession>
<feature type="domain" description="Leucine-binding protein" evidence="6">
    <location>
        <begin position="45"/>
        <end position="386"/>
    </location>
</feature>
<organism evidence="7 8">
    <name type="scientific">Microbacterium pygmaeum</name>
    <dbReference type="NCBI Taxonomy" id="370764"/>
    <lineage>
        <taxon>Bacteria</taxon>
        <taxon>Bacillati</taxon>
        <taxon>Actinomycetota</taxon>
        <taxon>Actinomycetes</taxon>
        <taxon>Micrococcales</taxon>
        <taxon>Microbacteriaceae</taxon>
        <taxon>Microbacterium</taxon>
    </lineage>
</organism>
<dbReference type="InterPro" id="IPR028082">
    <property type="entry name" value="Peripla_BP_I"/>
</dbReference>
<evidence type="ECO:0000256" key="2">
    <source>
        <dbReference type="ARBA" id="ARBA00022448"/>
    </source>
</evidence>
<dbReference type="OrthoDB" id="3563031at2"/>
<dbReference type="PANTHER" id="PTHR30483">
    <property type="entry name" value="LEUCINE-SPECIFIC-BINDING PROTEIN"/>
    <property type="match status" value="1"/>
</dbReference>
<evidence type="ECO:0000313" key="8">
    <source>
        <dbReference type="Proteomes" id="UP000199009"/>
    </source>
</evidence>
<evidence type="ECO:0000259" key="6">
    <source>
        <dbReference type="Pfam" id="PF13458"/>
    </source>
</evidence>
<dbReference type="GO" id="GO:0006865">
    <property type="term" value="P:amino acid transport"/>
    <property type="evidence" value="ECO:0007669"/>
    <property type="project" value="UniProtKB-KW"/>
</dbReference>
<sequence>MNVKSWRTAGLTLAVGAALVLSGCAQGDSTPSASSGASGEATGEPIKVAIIPPSTGSLAELGEDAANGWQYAVDEVNAAGGVDGHPVELIVKETDGTVPTTIRAMTEAVSQDGAQYISGVMTSPEHVAVFQQATSLGVLAINHIGRADNLVGEACSPNGFTTTQSNGVIIEAISQVLPDIPGQKWALLNADYSTGHDAQEEITRAIDATGGEVVSDQFVPLGTTDFGSQITQIMESGADALALTVYGADLVAFVNQAEQYGLSDSVESTIAIASLTENLFPAIGDKVGGWYGNVGYDVTWDSELNQAFVEGYTEEYGEAPYYFPADAYNAALALFAAIEDAGSIAPDDVKASLETITYEGLNGEVTMRADDHRLLTPVFVSEVAEGADGPAWQTLTELSAEDLDIPVDPACSM</sequence>